<dbReference type="Proteomes" id="UP000177159">
    <property type="component" value="Unassembled WGS sequence"/>
</dbReference>
<sequence>MAHNVISGAKHMPNALGDVMSFFGTSKSSRRRGSSSGQGAAGLVVILLVILAIAGGTLTTIMIARDADEKHVLDMASAADL</sequence>
<name>A0A1F7H219_9BACT</name>
<keyword evidence="1" id="KW-0472">Membrane</keyword>
<keyword evidence="1" id="KW-0812">Transmembrane</keyword>
<evidence type="ECO:0000313" key="2">
    <source>
        <dbReference type="EMBL" id="OGK24752.1"/>
    </source>
</evidence>
<dbReference type="AlphaFoldDB" id="A0A1F7H219"/>
<evidence type="ECO:0000313" key="3">
    <source>
        <dbReference type="Proteomes" id="UP000177159"/>
    </source>
</evidence>
<dbReference type="EMBL" id="MFZM01000003">
    <property type="protein sequence ID" value="OGK24752.1"/>
    <property type="molecule type" value="Genomic_DNA"/>
</dbReference>
<organism evidence="2 3">
    <name type="scientific">Candidatus Roizmanbacteria bacterium RIFCSPHIGHO2_02_FULL_37_24</name>
    <dbReference type="NCBI Taxonomy" id="1802037"/>
    <lineage>
        <taxon>Bacteria</taxon>
        <taxon>Candidatus Roizmaniibacteriota</taxon>
    </lineage>
</organism>
<protein>
    <submittedName>
        <fullName evidence="2">Uncharacterized protein</fullName>
    </submittedName>
</protein>
<feature type="transmembrane region" description="Helical" evidence="1">
    <location>
        <begin position="40"/>
        <end position="64"/>
    </location>
</feature>
<accession>A0A1F7H219</accession>
<comment type="caution">
    <text evidence="2">The sequence shown here is derived from an EMBL/GenBank/DDBJ whole genome shotgun (WGS) entry which is preliminary data.</text>
</comment>
<proteinExistence type="predicted"/>
<evidence type="ECO:0000256" key="1">
    <source>
        <dbReference type="SAM" id="Phobius"/>
    </source>
</evidence>
<reference evidence="2 3" key="1">
    <citation type="journal article" date="2016" name="Nat. Commun.">
        <title>Thousands of microbial genomes shed light on interconnected biogeochemical processes in an aquifer system.</title>
        <authorList>
            <person name="Anantharaman K."/>
            <person name="Brown C.T."/>
            <person name="Hug L.A."/>
            <person name="Sharon I."/>
            <person name="Castelle C.J."/>
            <person name="Probst A.J."/>
            <person name="Thomas B.C."/>
            <person name="Singh A."/>
            <person name="Wilkins M.J."/>
            <person name="Karaoz U."/>
            <person name="Brodie E.L."/>
            <person name="Williams K.H."/>
            <person name="Hubbard S.S."/>
            <person name="Banfield J.F."/>
        </authorList>
    </citation>
    <scope>NUCLEOTIDE SEQUENCE [LARGE SCALE GENOMIC DNA]</scope>
</reference>
<keyword evidence="1" id="KW-1133">Transmembrane helix</keyword>
<gene>
    <name evidence="2" type="ORF">A3C24_01290</name>
</gene>